<dbReference type="GO" id="GO:0003700">
    <property type="term" value="F:DNA-binding transcription factor activity"/>
    <property type="evidence" value="ECO:0007669"/>
    <property type="project" value="InterPro"/>
</dbReference>
<keyword evidence="2" id="KW-0238">DNA-binding</keyword>
<gene>
    <name evidence="5" type="ordered locus">WS0751</name>
</gene>
<dbReference type="InterPro" id="IPR051081">
    <property type="entry name" value="HTH_MetalResp_TranReg"/>
</dbReference>
<dbReference type="AlphaFoldDB" id="Q7MS58"/>
<evidence type="ECO:0000256" key="3">
    <source>
        <dbReference type="ARBA" id="ARBA00023163"/>
    </source>
</evidence>
<dbReference type="EMBL" id="BX571659">
    <property type="protein sequence ID" value="CAE09867.1"/>
    <property type="molecule type" value="Genomic_DNA"/>
</dbReference>
<evidence type="ECO:0000256" key="2">
    <source>
        <dbReference type="ARBA" id="ARBA00023125"/>
    </source>
</evidence>
<dbReference type="Gene3D" id="1.10.10.10">
    <property type="entry name" value="Winged helix-like DNA-binding domain superfamily/Winged helix DNA-binding domain"/>
    <property type="match status" value="1"/>
</dbReference>
<organism evidence="6">
    <name type="scientific">Wolinella succinogenes (strain ATCC 29543 / DSM 1740 / CCUG 13145 / JCM 31913 / LMG 7466 / NCTC 11488 / FDC 602W)</name>
    <name type="common">Vibrio succinogenes</name>
    <dbReference type="NCBI Taxonomy" id="273121"/>
    <lineage>
        <taxon>Bacteria</taxon>
        <taxon>Pseudomonadati</taxon>
        <taxon>Campylobacterota</taxon>
        <taxon>Epsilonproteobacteria</taxon>
        <taxon>Campylobacterales</taxon>
        <taxon>Helicobacteraceae</taxon>
        <taxon>Wolinella</taxon>
    </lineage>
</organism>
<sequence length="115" mass="12976">MRKEREGFGMDELLKIGFATSDETRLRILAFLVREGECCVCELEASLGIFQSRISRHLKILKEAGFLEVKREGKWAYYALASQAPLQALFIEQISKLSLPLPPKISACEIKGEES</sequence>
<dbReference type="InterPro" id="IPR001845">
    <property type="entry name" value="HTH_ArsR_DNA-bd_dom"/>
</dbReference>
<dbReference type="eggNOG" id="COG0640">
    <property type="taxonomic scope" value="Bacteria"/>
</dbReference>
<dbReference type="PROSITE" id="PS50987">
    <property type="entry name" value="HTH_ARSR_2"/>
    <property type="match status" value="1"/>
</dbReference>
<dbReference type="SMART" id="SM00418">
    <property type="entry name" value="HTH_ARSR"/>
    <property type="match status" value="1"/>
</dbReference>
<dbReference type="HOGENOM" id="CLU_097806_3_1_7"/>
<evidence type="ECO:0000256" key="1">
    <source>
        <dbReference type="ARBA" id="ARBA00023015"/>
    </source>
</evidence>
<name>Q7MS58_WOLSU</name>
<dbReference type="CDD" id="cd00090">
    <property type="entry name" value="HTH_ARSR"/>
    <property type="match status" value="1"/>
</dbReference>
<dbReference type="PANTHER" id="PTHR33154">
    <property type="entry name" value="TRANSCRIPTIONAL REGULATOR, ARSR FAMILY"/>
    <property type="match status" value="1"/>
</dbReference>
<reference evidence="5 6" key="1">
    <citation type="journal article" date="2003" name="Proc. Natl. Acad. Sci. U.S.A.">
        <title>Complete genome sequence and analysis of Wolinella succinogenes.</title>
        <authorList>
            <person name="Baar C."/>
            <person name="Eppinger M."/>
            <person name="Raddatz G."/>
            <person name="Simon JM."/>
            <person name="Lanz C."/>
            <person name="Klimmek O."/>
            <person name="Nandakumar R."/>
            <person name="Gross R."/>
            <person name="Rosinus A."/>
            <person name="Keller H."/>
            <person name="Jagtap P."/>
            <person name="Linke B."/>
            <person name="Meyer F."/>
            <person name="Lederer H."/>
            <person name="Schuster S.C."/>
        </authorList>
    </citation>
    <scope>NUCLEOTIDE SEQUENCE [LARGE SCALE GENOMIC DNA]</scope>
    <source>
        <strain evidence="6">ATCC 29543 / DSM 1740 / CCUG 13145 / JCM 31913 / LMG 7466 / NCTC 11488 / FDC 602W</strain>
    </source>
</reference>
<dbReference type="InterPro" id="IPR011991">
    <property type="entry name" value="ArsR-like_HTH"/>
</dbReference>
<dbReference type="KEGG" id="wsu:WS0751"/>
<dbReference type="Proteomes" id="UP000000422">
    <property type="component" value="Chromosome"/>
</dbReference>
<dbReference type="SUPFAM" id="SSF46785">
    <property type="entry name" value="Winged helix' DNA-binding domain"/>
    <property type="match status" value="1"/>
</dbReference>
<dbReference type="InterPro" id="IPR036388">
    <property type="entry name" value="WH-like_DNA-bd_sf"/>
</dbReference>
<dbReference type="InterPro" id="IPR036390">
    <property type="entry name" value="WH_DNA-bd_sf"/>
</dbReference>
<feature type="domain" description="HTH arsR-type" evidence="4">
    <location>
        <begin position="5"/>
        <end position="101"/>
    </location>
</feature>
<proteinExistence type="predicted"/>
<evidence type="ECO:0000313" key="6">
    <source>
        <dbReference type="Proteomes" id="UP000000422"/>
    </source>
</evidence>
<keyword evidence="6" id="KW-1185">Reference proteome</keyword>
<dbReference type="PANTHER" id="PTHR33154:SF18">
    <property type="entry name" value="ARSENICAL RESISTANCE OPERON REPRESSOR"/>
    <property type="match status" value="1"/>
</dbReference>
<keyword evidence="3" id="KW-0804">Transcription</keyword>
<accession>Q7MS58</accession>
<dbReference type="NCBIfam" id="NF033788">
    <property type="entry name" value="HTH_metalloreg"/>
    <property type="match status" value="1"/>
</dbReference>
<keyword evidence="1" id="KW-0805">Transcription regulation</keyword>
<evidence type="ECO:0000259" key="4">
    <source>
        <dbReference type="PROSITE" id="PS50987"/>
    </source>
</evidence>
<protein>
    <recommendedName>
        <fullName evidence="4">HTH arsR-type domain-containing protein</fullName>
    </recommendedName>
</protein>
<dbReference type="PRINTS" id="PR00778">
    <property type="entry name" value="HTHARSR"/>
</dbReference>
<dbReference type="GO" id="GO:0003677">
    <property type="term" value="F:DNA binding"/>
    <property type="evidence" value="ECO:0007669"/>
    <property type="project" value="UniProtKB-KW"/>
</dbReference>
<dbReference type="STRING" id="273121.WS0751"/>
<dbReference type="Pfam" id="PF01022">
    <property type="entry name" value="HTH_5"/>
    <property type="match status" value="1"/>
</dbReference>
<evidence type="ECO:0000313" key="5">
    <source>
        <dbReference type="EMBL" id="CAE09867.1"/>
    </source>
</evidence>